<keyword evidence="12 18" id="KW-0472">Membrane</keyword>
<dbReference type="Pfam" id="PF13491">
    <property type="entry name" value="FtsK_4TM"/>
    <property type="match status" value="1"/>
</dbReference>
<evidence type="ECO:0000256" key="1">
    <source>
        <dbReference type="ARBA" id="ARBA00004651"/>
    </source>
</evidence>
<feature type="transmembrane region" description="Helical" evidence="18">
    <location>
        <begin position="81"/>
        <end position="101"/>
    </location>
</feature>
<dbReference type="InterPro" id="IPR003593">
    <property type="entry name" value="AAA+_ATPase"/>
</dbReference>
<dbReference type="GO" id="GO:0005886">
    <property type="term" value="C:plasma membrane"/>
    <property type="evidence" value="ECO:0007669"/>
    <property type="project" value="UniProtKB-SubCell"/>
</dbReference>
<evidence type="ECO:0000256" key="10">
    <source>
        <dbReference type="ARBA" id="ARBA00022989"/>
    </source>
</evidence>
<dbReference type="InterPro" id="IPR002543">
    <property type="entry name" value="FtsK_dom"/>
</dbReference>
<comment type="subunit">
    <text evidence="15">Homohexamer. Forms a ring that surrounds DNA.</text>
</comment>
<evidence type="ECO:0000256" key="5">
    <source>
        <dbReference type="ARBA" id="ARBA00022618"/>
    </source>
</evidence>
<dbReference type="AlphaFoldDB" id="A0A179SFV2"/>
<feature type="region of interest" description="Disordered" evidence="17">
    <location>
        <begin position="278"/>
        <end position="363"/>
    </location>
</feature>
<evidence type="ECO:0000256" key="13">
    <source>
        <dbReference type="ARBA" id="ARBA00023306"/>
    </source>
</evidence>
<keyword evidence="13" id="KW-0131">Cell cycle</keyword>
<keyword evidence="4" id="KW-1003">Cell membrane</keyword>
<organism evidence="20 21">
    <name type="scientific">Methylobacterium platani</name>
    <dbReference type="NCBI Taxonomy" id="427683"/>
    <lineage>
        <taxon>Bacteria</taxon>
        <taxon>Pseudomonadati</taxon>
        <taxon>Pseudomonadota</taxon>
        <taxon>Alphaproteobacteria</taxon>
        <taxon>Hyphomicrobiales</taxon>
        <taxon>Methylobacteriaceae</taxon>
        <taxon>Methylobacterium</taxon>
    </lineage>
</organism>
<dbReference type="CDD" id="cd01127">
    <property type="entry name" value="TrwB_TraG_TraD_VirD4"/>
    <property type="match status" value="1"/>
</dbReference>
<comment type="similarity">
    <text evidence="2">Belongs to the FtsK/SpoIIIE/SftA family.</text>
</comment>
<evidence type="ECO:0000256" key="15">
    <source>
        <dbReference type="ARBA" id="ARBA00025923"/>
    </source>
</evidence>
<feature type="compositionally biased region" description="Basic and acidic residues" evidence="17">
    <location>
        <begin position="291"/>
        <end position="321"/>
    </location>
</feature>
<evidence type="ECO:0000313" key="20">
    <source>
        <dbReference type="EMBL" id="OAS26475.1"/>
    </source>
</evidence>
<comment type="function">
    <text evidence="14">Essential cell division protein that coordinates cell division and chromosome segregation. The N-terminus is involved in assembly of the cell-division machinery. The C-terminus functions as a DNA motor that moves dsDNA in an ATP-dependent manner towards the dif recombination site, which is located within the replication terminus region. Translocation stops specifically at Xer-dif sites, where FtsK interacts with the Xer recombinase, allowing activation of chromosome unlinking by recombination. FtsK orienting polar sequences (KOPS) guide the direction of DNA translocation. FtsK can remove proteins from DNA as it translocates, but translocation stops specifically at XerCD-dif site, thereby preventing removal of XerC and XerD from dif.</text>
</comment>
<evidence type="ECO:0000256" key="16">
    <source>
        <dbReference type="PROSITE-ProRule" id="PRU00289"/>
    </source>
</evidence>
<dbReference type="PANTHER" id="PTHR22683:SF41">
    <property type="entry name" value="DNA TRANSLOCASE FTSK"/>
    <property type="match status" value="1"/>
</dbReference>
<proteinExistence type="inferred from homology"/>
<protein>
    <recommendedName>
        <fullName evidence="3">DNA translocase FtsK</fullName>
    </recommendedName>
</protein>
<keyword evidence="5 20" id="KW-0132">Cell division</keyword>
<dbReference type="InterPro" id="IPR025199">
    <property type="entry name" value="FtsK_4TM"/>
</dbReference>
<feature type="region of interest" description="Disordered" evidence="17">
    <location>
        <begin position="204"/>
        <end position="225"/>
    </location>
</feature>
<evidence type="ECO:0000256" key="14">
    <source>
        <dbReference type="ARBA" id="ARBA00024784"/>
    </source>
</evidence>
<dbReference type="InterPro" id="IPR036390">
    <property type="entry name" value="WH_DNA-bd_sf"/>
</dbReference>
<evidence type="ECO:0000256" key="3">
    <source>
        <dbReference type="ARBA" id="ARBA00020887"/>
    </source>
</evidence>
<dbReference type="EMBL" id="LWHQ01000010">
    <property type="protein sequence ID" value="OAS26475.1"/>
    <property type="molecule type" value="Genomic_DNA"/>
</dbReference>
<dbReference type="Proteomes" id="UP000078316">
    <property type="component" value="Unassembled WGS sequence"/>
</dbReference>
<keyword evidence="9 16" id="KW-0067">ATP-binding</keyword>
<evidence type="ECO:0000256" key="4">
    <source>
        <dbReference type="ARBA" id="ARBA00022475"/>
    </source>
</evidence>
<evidence type="ECO:0000256" key="18">
    <source>
        <dbReference type="SAM" id="Phobius"/>
    </source>
</evidence>
<evidence type="ECO:0000256" key="8">
    <source>
        <dbReference type="ARBA" id="ARBA00022829"/>
    </source>
</evidence>
<keyword evidence="11" id="KW-0238">DNA-binding</keyword>
<dbReference type="InterPro" id="IPR036388">
    <property type="entry name" value="WH-like_DNA-bd_sf"/>
</dbReference>
<dbReference type="InterPro" id="IPR041027">
    <property type="entry name" value="FtsK_alpha"/>
</dbReference>
<feature type="domain" description="FtsK" evidence="19">
    <location>
        <begin position="502"/>
        <end position="721"/>
    </location>
</feature>
<evidence type="ECO:0000256" key="7">
    <source>
        <dbReference type="ARBA" id="ARBA00022741"/>
    </source>
</evidence>
<comment type="subcellular location">
    <subcellularLocation>
        <location evidence="1">Cell membrane</location>
        <topology evidence="1">Multi-pass membrane protein</topology>
    </subcellularLocation>
</comment>
<dbReference type="InterPro" id="IPR018541">
    <property type="entry name" value="Ftsk_gamma"/>
</dbReference>
<dbReference type="GO" id="GO:0005524">
    <property type="term" value="F:ATP binding"/>
    <property type="evidence" value="ECO:0007669"/>
    <property type="project" value="UniProtKB-UniRule"/>
</dbReference>
<dbReference type="SUPFAM" id="SSF52540">
    <property type="entry name" value="P-loop containing nucleoside triphosphate hydrolases"/>
    <property type="match status" value="1"/>
</dbReference>
<dbReference type="OrthoDB" id="9807790at2"/>
<feature type="compositionally biased region" description="Acidic residues" evidence="17">
    <location>
        <begin position="322"/>
        <end position="334"/>
    </location>
</feature>
<reference evidence="20 21" key="1">
    <citation type="submission" date="2016-04" db="EMBL/GenBank/DDBJ databases">
        <authorList>
            <person name="Evans L.H."/>
            <person name="Alamgir A."/>
            <person name="Owens N."/>
            <person name="Weber N.D."/>
            <person name="Virtaneva K."/>
            <person name="Barbian K."/>
            <person name="Babar A."/>
            <person name="Rosenke K."/>
        </authorList>
    </citation>
    <scope>NUCLEOTIDE SEQUENCE [LARGE SCALE GENOMIC DNA]</scope>
    <source>
        <strain evidence="20 21">PMB02</strain>
    </source>
</reference>
<feature type="transmembrane region" description="Helical" evidence="18">
    <location>
        <begin position="29"/>
        <end position="50"/>
    </location>
</feature>
<accession>A0A179SFV2</accession>
<keyword evidence="10 18" id="KW-1133">Transmembrane helix</keyword>
<dbReference type="PANTHER" id="PTHR22683">
    <property type="entry name" value="SPORULATION PROTEIN RELATED"/>
    <property type="match status" value="1"/>
</dbReference>
<dbReference type="InterPro" id="IPR027417">
    <property type="entry name" value="P-loop_NTPase"/>
</dbReference>
<gene>
    <name evidence="20" type="ORF">A5481_05330</name>
</gene>
<evidence type="ECO:0000256" key="2">
    <source>
        <dbReference type="ARBA" id="ARBA00006474"/>
    </source>
</evidence>
<keyword evidence="7 16" id="KW-0547">Nucleotide-binding</keyword>
<dbReference type="SMART" id="SM00843">
    <property type="entry name" value="Ftsk_gamma"/>
    <property type="match status" value="1"/>
</dbReference>
<dbReference type="STRING" id="427683.A5481_05330"/>
<feature type="binding site" evidence="16">
    <location>
        <begin position="519"/>
        <end position="526"/>
    </location>
    <ligand>
        <name>ATP</name>
        <dbReference type="ChEBI" id="CHEBI:30616"/>
    </ligand>
</feature>
<dbReference type="Gene3D" id="1.10.10.10">
    <property type="entry name" value="Winged helix-like DNA-binding domain superfamily/Winged helix DNA-binding domain"/>
    <property type="match status" value="1"/>
</dbReference>
<evidence type="ECO:0000256" key="6">
    <source>
        <dbReference type="ARBA" id="ARBA00022692"/>
    </source>
</evidence>
<dbReference type="SMART" id="SM00382">
    <property type="entry name" value="AAA"/>
    <property type="match status" value="1"/>
</dbReference>
<dbReference type="Gene3D" id="3.30.980.40">
    <property type="match status" value="1"/>
</dbReference>
<keyword evidence="8" id="KW-0159">Chromosome partition</keyword>
<name>A0A179SFV2_9HYPH</name>
<dbReference type="GO" id="GO:0051301">
    <property type="term" value="P:cell division"/>
    <property type="evidence" value="ECO:0007669"/>
    <property type="project" value="UniProtKB-KW"/>
</dbReference>
<dbReference type="Pfam" id="PF17854">
    <property type="entry name" value="FtsK_alpha"/>
    <property type="match status" value="1"/>
</dbReference>
<dbReference type="GO" id="GO:0007059">
    <property type="term" value="P:chromosome segregation"/>
    <property type="evidence" value="ECO:0007669"/>
    <property type="project" value="UniProtKB-KW"/>
</dbReference>
<evidence type="ECO:0000256" key="9">
    <source>
        <dbReference type="ARBA" id="ARBA00022840"/>
    </source>
</evidence>
<evidence type="ECO:0000256" key="17">
    <source>
        <dbReference type="SAM" id="MobiDB-lite"/>
    </source>
</evidence>
<evidence type="ECO:0000313" key="21">
    <source>
        <dbReference type="Proteomes" id="UP000078316"/>
    </source>
</evidence>
<dbReference type="Pfam" id="PF01580">
    <property type="entry name" value="FtsK_SpoIIIE"/>
    <property type="match status" value="1"/>
</dbReference>
<comment type="caution">
    <text evidence="20">The sequence shown here is derived from an EMBL/GenBank/DDBJ whole genome shotgun (WGS) entry which is preliminary data.</text>
</comment>
<sequence length="867" mass="92316">MRSLRRSASPYDGLIDTLRAFLTRRATEVTGLSLLVGAACFTVALATWSIDDPSLNHATSRTARNLLGFGGAVVSDLGMQLLGLGALAFALPPAVWGMRLLRTHRLARLQLRLVLWIIGFGAASGMASALPPTARWPLPTGLGGVAGDALLAAAKAIAGPAGAFAGFLYAAVAVVSLTGACGFGLIEDEDGDDEAESFAPVVSRYDERQGRRAPAPHDDESPGLGLTSLGALAHLAISARTAVAQKIEAVRDGSWRGGAADPYSGNSPALAARRAFAEPGDAEAWNEPEAGPERPARTGRREPVFADGAPRRVEAPRRAEPALDDDAADEEDGPEPAGRGRVAPPPPPIQTRRAPAPVPASPDAYELPALTLLAEPRHPAPSAAVSTDALEQNATLLESTLEDFGVRGEILAVRPGPVVTLYELEPAPGTKSSRVISLADDIARSMSAISARVAVVQGRNAIGIELPNARRETVYLRELLASPAFAETKQKLALCLGKNIGGEAIIADLARMPHLLVAGTTGSGKSVAINTMILSLLYRMTPEECRLIMVDPKMLELSVYDGIPHLLSPVVTDPKKAVIALKWAVREMEERYKKMSKLGVRNIDGFNARVAEARARGEVITRTVQTGFDRETGEAIYEDEMMDLAPLPYIVIVVDEMADLMMVAGKDIEGAIQRLAQMARAAGLHLIMATQRPSVDVITGTIKANFPTRISFQVTSKIDSRTILGEMGAEQLLGQGDMLFMAGGGRTTRVHGPFCSDDEVEQVVAHLKRQGRPSYLEAVTAEEGEEEADTPVMDQGGFGDPSADVYDQAVAVVLRDKKASTSYIQRRLQIGYNRAASLMERMEREGIVGPANHAGKREILLEDGQDG</sequence>
<dbReference type="SUPFAM" id="SSF46785">
    <property type="entry name" value="Winged helix' DNA-binding domain"/>
    <property type="match status" value="1"/>
</dbReference>
<dbReference type="Pfam" id="PF09397">
    <property type="entry name" value="FtsK_gamma"/>
    <property type="match status" value="1"/>
</dbReference>
<dbReference type="RefSeq" id="WP_048435352.1">
    <property type="nucleotide sequence ID" value="NZ_LWHQ01000010.1"/>
</dbReference>
<dbReference type="Gene3D" id="3.40.50.300">
    <property type="entry name" value="P-loop containing nucleotide triphosphate hydrolases"/>
    <property type="match status" value="1"/>
</dbReference>
<evidence type="ECO:0000256" key="11">
    <source>
        <dbReference type="ARBA" id="ARBA00023125"/>
    </source>
</evidence>
<keyword evidence="6 18" id="KW-0812">Transmembrane</keyword>
<dbReference type="InterPro" id="IPR050206">
    <property type="entry name" value="FtsK/SpoIIIE/SftA"/>
</dbReference>
<dbReference type="PROSITE" id="PS50901">
    <property type="entry name" value="FTSK"/>
    <property type="match status" value="1"/>
</dbReference>
<evidence type="ECO:0000256" key="12">
    <source>
        <dbReference type="ARBA" id="ARBA00023136"/>
    </source>
</evidence>
<feature type="transmembrane region" description="Helical" evidence="18">
    <location>
        <begin position="113"/>
        <end position="130"/>
    </location>
</feature>
<feature type="compositionally biased region" description="Basic and acidic residues" evidence="17">
    <location>
        <begin position="204"/>
        <end position="220"/>
    </location>
</feature>
<evidence type="ECO:0000259" key="19">
    <source>
        <dbReference type="PROSITE" id="PS50901"/>
    </source>
</evidence>
<dbReference type="GO" id="GO:0003677">
    <property type="term" value="F:DNA binding"/>
    <property type="evidence" value="ECO:0007669"/>
    <property type="project" value="UniProtKB-KW"/>
</dbReference>